<evidence type="ECO:0000313" key="6">
    <source>
        <dbReference type="Proteomes" id="UP001217754"/>
    </source>
</evidence>
<dbReference type="Pfam" id="PF00583">
    <property type="entry name" value="Acetyltransf_1"/>
    <property type="match status" value="1"/>
</dbReference>
<keyword evidence="6" id="KW-1185">Reference proteome</keyword>
<dbReference type="SUPFAM" id="SSF55729">
    <property type="entry name" value="Acyl-CoA N-acyltransferases (Nat)"/>
    <property type="match status" value="1"/>
</dbReference>
<dbReference type="PANTHER" id="PTHR10545:SF29">
    <property type="entry name" value="GH14572P-RELATED"/>
    <property type="match status" value="1"/>
</dbReference>
<name>A0AAF0F666_9BASI</name>
<dbReference type="RefSeq" id="XP_060123408.1">
    <property type="nucleotide sequence ID" value="XM_060267425.1"/>
</dbReference>
<evidence type="ECO:0000259" key="4">
    <source>
        <dbReference type="PROSITE" id="PS51186"/>
    </source>
</evidence>
<keyword evidence="2" id="KW-0808">Transferase</keyword>
<dbReference type="EMBL" id="CP119963">
    <property type="protein sequence ID" value="WFD40511.1"/>
    <property type="molecule type" value="Genomic_DNA"/>
</dbReference>
<dbReference type="Gene3D" id="3.40.630.30">
    <property type="match status" value="1"/>
</dbReference>
<organism evidence="5 6">
    <name type="scientific">Malassezia japonica</name>
    <dbReference type="NCBI Taxonomy" id="223818"/>
    <lineage>
        <taxon>Eukaryota</taxon>
        <taxon>Fungi</taxon>
        <taxon>Dikarya</taxon>
        <taxon>Basidiomycota</taxon>
        <taxon>Ustilaginomycotina</taxon>
        <taxon>Malasseziomycetes</taxon>
        <taxon>Malasseziales</taxon>
        <taxon>Malasseziaceae</taxon>
        <taxon>Malassezia</taxon>
    </lineage>
</organism>
<dbReference type="Proteomes" id="UP001217754">
    <property type="component" value="Chromosome 6"/>
</dbReference>
<dbReference type="InterPro" id="IPR016181">
    <property type="entry name" value="Acyl_CoA_acyltransferase"/>
</dbReference>
<dbReference type="InterPro" id="IPR000182">
    <property type="entry name" value="GNAT_dom"/>
</dbReference>
<dbReference type="FunFam" id="3.40.630.30:FF:000064">
    <property type="entry name" value="GNAT family acetyltransferase"/>
    <property type="match status" value="1"/>
</dbReference>
<dbReference type="PANTHER" id="PTHR10545">
    <property type="entry name" value="DIAMINE N-ACETYLTRANSFERASE"/>
    <property type="match status" value="1"/>
</dbReference>
<dbReference type="InterPro" id="IPR051016">
    <property type="entry name" value="Diverse_Substrate_AcTransf"/>
</dbReference>
<dbReference type="PROSITE" id="PS51186">
    <property type="entry name" value="GNAT"/>
    <property type="match status" value="1"/>
</dbReference>
<sequence length="176" mass="20167">MSHSTSVRPATKKDIPAILGFIRDLAIYEKALDQVEATEESLEETIFNRQYAHVLIAELEDATVGPKPIGMALYYYAYSTWTSRRTLFLEDLFVQPEHRNLGVGKRLFKHLGDVAKKEDCPRVEWNVLTWNAPSIAFYKETLGAEMLEEWRGMRLEGDGIDRLQQLSKAEKKYGAI</sequence>
<comment type="similarity">
    <text evidence="1">Belongs to the acetyltransferase family.</text>
</comment>
<evidence type="ECO:0000256" key="2">
    <source>
        <dbReference type="ARBA" id="ARBA00022679"/>
    </source>
</evidence>
<dbReference type="CDD" id="cd04301">
    <property type="entry name" value="NAT_SF"/>
    <property type="match status" value="1"/>
</dbReference>
<dbReference type="GeneID" id="85227148"/>
<gene>
    <name evidence="5" type="primary">ats1</name>
    <name evidence="5" type="ORF">MJAP1_003497</name>
</gene>
<protein>
    <submittedName>
        <fullName evidence="5">Acetyltransferase (GNAT)</fullName>
    </submittedName>
</protein>
<dbReference type="GO" id="GO:0008080">
    <property type="term" value="F:N-acetyltransferase activity"/>
    <property type="evidence" value="ECO:0007669"/>
    <property type="project" value="TreeGrafter"/>
</dbReference>
<evidence type="ECO:0000256" key="3">
    <source>
        <dbReference type="ARBA" id="ARBA00023315"/>
    </source>
</evidence>
<evidence type="ECO:0000313" key="5">
    <source>
        <dbReference type="EMBL" id="WFD40511.1"/>
    </source>
</evidence>
<dbReference type="AlphaFoldDB" id="A0AAF0F666"/>
<keyword evidence="3" id="KW-0012">Acyltransferase</keyword>
<feature type="domain" description="N-acetyltransferase" evidence="4">
    <location>
        <begin position="5"/>
        <end position="158"/>
    </location>
</feature>
<accession>A0AAF0F666</accession>
<proteinExistence type="inferred from homology"/>
<reference evidence="5" key="1">
    <citation type="submission" date="2023-03" db="EMBL/GenBank/DDBJ databases">
        <title>Mating type loci evolution in Malassezia.</title>
        <authorList>
            <person name="Coelho M.A."/>
        </authorList>
    </citation>
    <scope>NUCLEOTIDE SEQUENCE</scope>
    <source>
        <strain evidence="5">CBS 9431</strain>
    </source>
</reference>
<evidence type="ECO:0000256" key="1">
    <source>
        <dbReference type="ARBA" id="ARBA00008694"/>
    </source>
</evidence>